<dbReference type="Gene3D" id="3.60.130.10">
    <property type="entry name" value="Clavaminate synthase-like"/>
    <property type="match status" value="1"/>
</dbReference>
<dbReference type="OrthoDB" id="93019at2759"/>
<keyword evidence="3" id="KW-0479">Metal-binding</keyword>
<dbReference type="PANTHER" id="PTHR43779">
    <property type="entry name" value="DIOXYGENASE RV0097-RELATED"/>
    <property type="match status" value="1"/>
</dbReference>
<keyword evidence="6" id="KW-0408">Iron</keyword>
<name>A0A9P4U6A8_9PLEO</name>
<evidence type="ECO:0000313" key="9">
    <source>
        <dbReference type="Proteomes" id="UP000799764"/>
    </source>
</evidence>
<feature type="non-terminal residue" evidence="8">
    <location>
        <position position="1"/>
    </location>
</feature>
<keyword evidence="5" id="KW-0560">Oxidoreductase</keyword>
<evidence type="ECO:0000256" key="1">
    <source>
        <dbReference type="ARBA" id="ARBA00001954"/>
    </source>
</evidence>
<evidence type="ECO:0000256" key="6">
    <source>
        <dbReference type="ARBA" id="ARBA00023004"/>
    </source>
</evidence>
<dbReference type="SUPFAM" id="SSF51197">
    <property type="entry name" value="Clavaminate synthase-like"/>
    <property type="match status" value="1"/>
</dbReference>
<gene>
    <name evidence="8" type="ORF">P171DRAFT_504410</name>
</gene>
<dbReference type="InterPro" id="IPR051178">
    <property type="entry name" value="TfdA_dioxygenase"/>
</dbReference>
<dbReference type="Pfam" id="PF02668">
    <property type="entry name" value="TauD"/>
    <property type="match status" value="1"/>
</dbReference>
<dbReference type="AlphaFoldDB" id="A0A9P4U6A8"/>
<comment type="caution">
    <text evidence="8">The sequence shown here is derived from an EMBL/GenBank/DDBJ whole genome shotgun (WGS) entry which is preliminary data.</text>
</comment>
<comment type="cofactor">
    <cofactor evidence="1">
        <name>Fe(2+)</name>
        <dbReference type="ChEBI" id="CHEBI:29033"/>
    </cofactor>
</comment>
<organism evidence="8 9">
    <name type="scientific">Karstenula rhodostoma CBS 690.94</name>
    <dbReference type="NCBI Taxonomy" id="1392251"/>
    <lineage>
        <taxon>Eukaryota</taxon>
        <taxon>Fungi</taxon>
        <taxon>Dikarya</taxon>
        <taxon>Ascomycota</taxon>
        <taxon>Pezizomycotina</taxon>
        <taxon>Dothideomycetes</taxon>
        <taxon>Pleosporomycetidae</taxon>
        <taxon>Pleosporales</taxon>
        <taxon>Massarineae</taxon>
        <taxon>Didymosphaeriaceae</taxon>
        <taxon>Karstenula</taxon>
    </lineage>
</organism>
<evidence type="ECO:0000256" key="2">
    <source>
        <dbReference type="ARBA" id="ARBA00005896"/>
    </source>
</evidence>
<evidence type="ECO:0000313" key="8">
    <source>
        <dbReference type="EMBL" id="KAF2438920.1"/>
    </source>
</evidence>
<evidence type="ECO:0000256" key="5">
    <source>
        <dbReference type="ARBA" id="ARBA00023002"/>
    </source>
</evidence>
<accession>A0A9P4U6A8</accession>
<dbReference type="InterPro" id="IPR003819">
    <property type="entry name" value="TauD/TfdA-like"/>
</dbReference>
<dbReference type="GO" id="GO:0051213">
    <property type="term" value="F:dioxygenase activity"/>
    <property type="evidence" value="ECO:0007669"/>
    <property type="project" value="UniProtKB-KW"/>
</dbReference>
<dbReference type="Proteomes" id="UP000799764">
    <property type="component" value="Unassembled WGS sequence"/>
</dbReference>
<comment type="similarity">
    <text evidence="2">Belongs to the TfdA dioxygenase family.</text>
</comment>
<evidence type="ECO:0000256" key="3">
    <source>
        <dbReference type="ARBA" id="ARBA00022723"/>
    </source>
</evidence>
<reference evidence="8" key="1">
    <citation type="journal article" date="2020" name="Stud. Mycol.">
        <title>101 Dothideomycetes genomes: a test case for predicting lifestyles and emergence of pathogens.</title>
        <authorList>
            <person name="Haridas S."/>
            <person name="Albert R."/>
            <person name="Binder M."/>
            <person name="Bloem J."/>
            <person name="Labutti K."/>
            <person name="Salamov A."/>
            <person name="Andreopoulos B."/>
            <person name="Baker S."/>
            <person name="Barry K."/>
            <person name="Bills G."/>
            <person name="Bluhm B."/>
            <person name="Cannon C."/>
            <person name="Castanera R."/>
            <person name="Culley D."/>
            <person name="Daum C."/>
            <person name="Ezra D."/>
            <person name="Gonzalez J."/>
            <person name="Henrissat B."/>
            <person name="Kuo A."/>
            <person name="Liang C."/>
            <person name="Lipzen A."/>
            <person name="Lutzoni F."/>
            <person name="Magnuson J."/>
            <person name="Mondo S."/>
            <person name="Nolan M."/>
            <person name="Ohm R."/>
            <person name="Pangilinan J."/>
            <person name="Park H.-J."/>
            <person name="Ramirez L."/>
            <person name="Alfaro M."/>
            <person name="Sun H."/>
            <person name="Tritt A."/>
            <person name="Yoshinaga Y."/>
            <person name="Zwiers L.-H."/>
            <person name="Turgeon B."/>
            <person name="Goodwin S."/>
            <person name="Spatafora J."/>
            <person name="Crous P."/>
            <person name="Grigoriev I."/>
        </authorList>
    </citation>
    <scope>NUCLEOTIDE SEQUENCE</scope>
    <source>
        <strain evidence="8">CBS 690.94</strain>
    </source>
</reference>
<sequence>ENPIPKSTTLHPREVHSFPMVWKNPSNGQPHLQIAGCCVYSLTTVDPSTGNKTVNSDLAQVRRICHGLQDKVYRPENVYAHGCEKGDLVIFYNRGVIHSISGQLAQYKQRRLSWQCNMVSITPSEAYSN</sequence>
<protein>
    <recommendedName>
        <fullName evidence="7">TauD/TfdA-like domain-containing protein</fullName>
    </recommendedName>
</protein>
<dbReference type="PANTHER" id="PTHR43779:SF2">
    <property type="entry name" value="ALPHA-KETOGLUTARATE-DEPENDENT XANTHINE DIOXYGENASE XAN1"/>
    <property type="match status" value="1"/>
</dbReference>
<keyword evidence="9" id="KW-1185">Reference proteome</keyword>
<evidence type="ECO:0000259" key="7">
    <source>
        <dbReference type="Pfam" id="PF02668"/>
    </source>
</evidence>
<dbReference type="GO" id="GO:0046872">
    <property type="term" value="F:metal ion binding"/>
    <property type="evidence" value="ECO:0007669"/>
    <property type="project" value="UniProtKB-KW"/>
</dbReference>
<feature type="domain" description="TauD/TfdA-like" evidence="7">
    <location>
        <begin position="13"/>
        <end position="100"/>
    </location>
</feature>
<dbReference type="InterPro" id="IPR042098">
    <property type="entry name" value="TauD-like_sf"/>
</dbReference>
<proteinExistence type="inferred from homology"/>
<dbReference type="EMBL" id="MU001511">
    <property type="protein sequence ID" value="KAF2438920.1"/>
    <property type="molecule type" value="Genomic_DNA"/>
</dbReference>
<evidence type="ECO:0000256" key="4">
    <source>
        <dbReference type="ARBA" id="ARBA00022964"/>
    </source>
</evidence>
<keyword evidence="4" id="KW-0223">Dioxygenase</keyword>